<reference evidence="1 2" key="1">
    <citation type="submission" date="2016-12" db="EMBL/GenBank/DDBJ databases">
        <title>Trade-off between light-utilization and light-protection in marine flavobacteria.</title>
        <authorList>
            <person name="Kumagai Y."/>
            <person name="Yoshizawa S."/>
            <person name="Kogure K."/>
            <person name="Iwasaki W."/>
        </authorList>
    </citation>
    <scope>NUCLEOTIDE SEQUENCE [LARGE SCALE GENOMIC DNA]</scope>
    <source>
        <strain evidence="1 2">KCTC 12100</strain>
    </source>
</reference>
<keyword evidence="2" id="KW-1185">Reference proteome</keyword>
<dbReference type="EMBL" id="MSCK01000001">
    <property type="protein sequence ID" value="PQJ71900.1"/>
    <property type="molecule type" value="Genomic_DNA"/>
</dbReference>
<dbReference type="InterPro" id="IPR021246">
    <property type="entry name" value="DUF2797"/>
</dbReference>
<evidence type="ECO:0000313" key="2">
    <source>
        <dbReference type="Proteomes" id="UP000247345"/>
    </source>
</evidence>
<dbReference type="OrthoDB" id="9775734at2"/>
<sequence length="291" mass="33831">MEIRKFVLNDFRTIIVLKPKFKNTKICAMIYQGVLKKMMTENAEQIQYYLDMKTDFINMNQLLNKDLTINFVTYECLNCHLEKKIYRQGFCKSCFFDTPNAGDWIMHPELSKAHLGIEDRDLAYEQSVQLKPHIVYLANSSNVKVGVTRKQQVPTRWIDQGAHEAIEIVETPNRYLAGITEVALKDYVADKTNWRKMLKNDIEDVDLVAWRDKLKQYIPDEALEYFIENNSETHLNFPVVKYPAKPKSLNLIKTPTYTGTLVGIKGQYLIFEDETVFNVRSNEGLVVSIEV</sequence>
<proteinExistence type="predicted"/>
<dbReference type="Proteomes" id="UP000247345">
    <property type="component" value="Unassembled WGS sequence"/>
</dbReference>
<comment type="caution">
    <text evidence="1">The sequence shown here is derived from an EMBL/GenBank/DDBJ whole genome shotgun (WGS) entry which is preliminary data.</text>
</comment>
<protein>
    <recommendedName>
        <fullName evidence="3">DUF2797 domain-containing protein</fullName>
    </recommendedName>
</protein>
<gene>
    <name evidence="1" type="ORF">BTO14_00925</name>
</gene>
<accession>A0A2P6CAI1</accession>
<evidence type="ECO:0008006" key="3">
    <source>
        <dbReference type="Google" id="ProtNLM"/>
    </source>
</evidence>
<dbReference type="AlphaFoldDB" id="A0A2P6CAI1"/>
<evidence type="ECO:0000313" key="1">
    <source>
        <dbReference type="EMBL" id="PQJ71900.1"/>
    </source>
</evidence>
<dbReference type="Pfam" id="PF10977">
    <property type="entry name" value="DUF2797"/>
    <property type="match status" value="1"/>
</dbReference>
<name>A0A2P6CAI1_9FLAO</name>
<organism evidence="1 2">
    <name type="scientific">Polaribacter butkevichii</name>
    <dbReference type="NCBI Taxonomy" id="218490"/>
    <lineage>
        <taxon>Bacteria</taxon>
        <taxon>Pseudomonadati</taxon>
        <taxon>Bacteroidota</taxon>
        <taxon>Flavobacteriia</taxon>
        <taxon>Flavobacteriales</taxon>
        <taxon>Flavobacteriaceae</taxon>
    </lineage>
</organism>